<comment type="caution">
    <text evidence="1">The sequence shown here is derived from an EMBL/GenBank/DDBJ whole genome shotgun (WGS) entry which is preliminary data.</text>
</comment>
<dbReference type="AlphaFoldDB" id="A0A8J3QNS2"/>
<dbReference type="InterPro" id="IPR006175">
    <property type="entry name" value="YjgF/YER057c/UK114"/>
</dbReference>
<sequence length="127" mass="13545">MTMIERIHPEGFPVPAVPLSHATRAGDFVFVSGQTATAEGGGIYIGDFRREVTSALDNVEAVLAAAGARLDQVVKIGAFLSNATLFAPFNEVYRERFGAAPPARTTVVLDFGHPDVRVEIEAIAYLG</sequence>
<dbReference type="EMBL" id="BONZ01000023">
    <property type="protein sequence ID" value="GIH14358.1"/>
    <property type="molecule type" value="Genomic_DNA"/>
</dbReference>
<dbReference type="CDD" id="cd00448">
    <property type="entry name" value="YjgF_YER057c_UK114_family"/>
    <property type="match status" value="1"/>
</dbReference>
<dbReference type="Pfam" id="PF01042">
    <property type="entry name" value="Ribonuc_L-PSP"/>
    <property type="match status" value="1"/>
</dbReference>
<evidence type="ECO:0000313" key="1">
    <source>
        <dbReference type="EMBL" id="GIH14358.1"/>
    </source>
</evidence>
<dbReference type="SUPFAM" id="SSF55298">
    <property type="entry name" value="YjgF-like"/>
    <property type="match status" value="1"/>
</dbReference>
<dbReference type="InterPro" id="IPR035959">
    <property type="entry name" value="RutC-like_sf"/>
</dbReference>
<dbReference type="PANTHER" id="PTHR11803">
    <property type="entry name" value="2-IMINOBUTANOATE/2-IMINOPROPANOATE DEAMINASE RIDA"/>
    <property type="match status" value="1"/>
</dbReference>
<dbReference type="Gene3D" id="3.30.1330.40">
    <property type="entry name" value="RutC-like"/>
    <property type="match status" value="1"/>
</dbReference>
<keyword evidence="2" id="KW-1185">Reference proteome</keyword>
<accession>A0A8J3QNS2</accession>
<dbReference type="PANTHER" id="PTHR11803:SF44">
    <property type="entry name" value="RUTC FAMILY PROTEIN YJGH"/>
    <property type="match status" value="1"/>
</dbReference>
<protein>
    <submittedName>
        <fullName evidence="1">Endoribonuclease L-PSP</fullName>
    </submittedName>
</protein>
<name>A0A8J3QNS2_9ACTN</name>
<proteinExistence type="predicted"/>
<dbReference type="GO" id="GO:0019239">
    <property type="term" value="F:deaminase activity"/>
    <property type="evidence" value="ECO:0007669"/>
    <property type="project" value="TreeGrafter"/>
</dbReference>
<reference evidence="1" key="1">
    <citation type="submission" date="2021-01" db="EMBL/GenBank/DDBJ databases">
        <title>Whole genome shotgun sequence of Rugosimonospora africana NBRC 104875.</title>
        <authorList>
            <person name="Komaki H."/>
            <person name="Tamura T."/>
        </authorList>
    </citation>
    <scope>NUCLEOTIDE SEQUENCE</scope>
    <source>
        <strain evidence="1">NBRC 104875</strain>
    </source>
</reference>
<organism evidence="1 2">
    <name type="scientific">Rugosimonospora africana</name>
    <dbReference type="NCBI Taxonomy" id="556532"/>
    <lineage>
        <taxon>Bacteria</taxon>
        <taxon>Bacillati</taxon>
        <taxon>Actinomycetota</taxon>
        <taxon>Actinomycetes</taxon>
        <taxon>Micromonosporales</taxon>
        <taxon>Micromonosporaceae</taxon>
        <taxon>Rugosimonospora</taxon>
    </lineage>
</organism>
<dbReference type="Proteomes" id="UP000642748">
    <property type="component" value="Unassembled WGS sequence"/>
</dbReference>
<evidence type="ECO:0000313" key="2">
    <source>
        <dbReference type="Proteomes" id="UP000642748"/>
    </source>
</evidence>
<gene>
    <name evidence="1" type="ORF">Raf01_25300</name>
</gene>
<dbReference type="GO" id="GO:0005829">
    <property type="term" value="C:cytosol"/>
    <property type="evidence" value="ECO:0007669"/>
    <property type="project" value="TreeGrafter"/>
</dbReference>